<protein>
    <submittedName>
        <fullName evidence="1">Uncharacterized protein</fullName>
    </submittedName>
</protein>
<name>A0A443JGK6_9RHOB</name>
<dbReference type="Proteomes" id="UP000284476">
    <property type="component" value="Unassembled WGS sequence"/>
</dbReference>
<gene>
    <name evidence="1" type="ORF">D2T30_13715</name>
</gene>
<comment type="caution">
    <text evidence="1">The sequence shown here is derived from an EMBL/GenBank/DDBJ whole genome shotgun (WGS) entry which is preliminary data.</text>
</comment>
<evidence type="ECO:0000313" key="2">
    <source>
        <dbReference type="Proteomes" id="UP000284476"/>
    </source>
</evidence>
<organism evidence="1 2">
    <name type="scientific">Paenirhodobacter populi</name>
    <dbReference type="NCBI Taxonomy" id="2306993"/>
    <lineage>
        <taxon>Bacteria</taxon>
        <taxon>Pseudomonadati</taxon>
        <taxon>Pseudomonadota</taxon>
        <taxon>Alphaproteobacteria</taxon>
        <taxon>Rhodobacterales</taxon>
        <taxon>Rhodobacter group</taxon>
        <taxon>Paenirhodobacter</taxon>
    </lineage>
</organism>
<sequence>MTIIMGITLQEGAALAADTLRHNAVDNGSAGHADKTVAINNRVVGAKAGYGPDADGAWQALIESGIEGCGPAEIAQRLRVIGARIYSQCREKAVALGVADPGLFFILAGLELDGRPAIHWLNFALGDFGHTNQVGCAIAFASRPEANANAVAHARALVRQDLVGQSIPLDAWARNLTADEKTYAPHAIEFPIILRIVKAHECVEMQVFENGGEREAAVARIA</sequence>
<proteinExistence type="predicted"/>
<dbReference type="AlphaFoldDB" id="A0A443JGK6"/>
<reference evidence="1 2" key="2">
    <citation type="submission" date="2019-01" db="EMBL/GenBank/DDBJ databases">
        <authorList>
            <person name="Li Y."/>
        </authorList>
    </citation>
    <scope>NUCLEOTIDE SEQUENCE [LARGE SCALE GENOMIC DNA]</scope>
    <source>
        <strain evidence="1 2">SK2B-1</strain>
    </source>
</reference>
<evidence type="ECO:0000313" key="1">
    <source>
        <dbReference type="EMBL" id="RWR19564.1"/>
    </source>
</evidence>
<accession>A0A443JGK6</accession>
<dbReference type="RefSeq" id="WP_164884306.1">
    <property type="nucleotide sequence ID" value="NZ_JBHRSO010000063.1"/>
</dbReference>
<dbReference type="EMBL" id="SAUZ01000015">
    <property type="protein sequence ID" value="RWR19564.1"/>
    <property type="molecule type" value="Genomic_DNA"/>
</dbReference>
<reference evidence="1 2" key="1">
    <citation type="submission" date="2019-01" db="EMBL/GenBank/DDBJ databases">
        <title>Sinorhodobacter populi sp. nov. isolated from the symptomatic bark tissue of Populus euramericana canker.</title>
        <authorList>
            <person name="Xu G."/>
        </authorList>
    </citation>
    <scope>NUCLEOTIDE SEQUENCE [LARGE SCALE GENOMIC DNA]</scope>
    <source>
        <strain evidence="1 2">SK2B-1</strain>
    </source>
</reference>